<dbReference type="CDD" id="cd00075">
    <property type="entry name" value="HATPase"/>
    <property type="match status" value="1"/>
</dbReference>
<dbReference type="Pfam" id="PF02518">
    <property type="entry name" value="HATPase_c"/>
    <property type="match status" value="1"/>
</dbReference>
<dbReference type="Proteomes" id="UP000186666">
    <property type="component" value="Unassembled WGS sequence"/>
</dbReference>
<evidence type="ECO:0000256" key="3">
    <source>
        <dbReference type="ARBA" id="ARBA00012438"/>
    </source>
</evidence>
<dbReference type="Pfam" id="PF00512">
    <property type="entry name" value="HisKA"/>
    <property type="match status" value="1"/>
</dbReference>
<evidence type="ECO:0000256" key="14">
    <source>
        <dbReference type="SAM" id="Phobius"/>
    </source>
</evidence>
<keyword evidence="6" id="KW-0808">Transferase</keyword>
<comment type="subcellular location">
    <subcellularLocation>
        <location evidence="2">Cell membrane</location>
        <topology evidence="2">Multi-pass membrane protein</topology>
    </subcellularLocation>
</comment>
<dbReference type="PROSITE" id="PS50885">
    <property type="entry name" value="HAMP"/>
    <property type="match status" value="1"/>
</dbReference>
<dbReference type="Gene3D" id="3.30.565.10">
    <property type="entry name" value="Histidine kinase-like ATPase, C-terminal domain"/>
    <property type="match status" value="1"/>
</dbReference>
<dbReference type="EMBL" id="FTNK01000003">
    <property type="protein sequence ID" value="SIQ69674.1"/>
    <property type="molecule type" value="Genomic_DNA"/>
</dbReference>
<evidence type="ECO:0000256" key="7">
    <source>
        <dbReference type="ARBA" id="ARBA00022692"/>
    </source>
</evidence>
<keyword evidence="10" id="KW-0067">ATP-binding</keyword>
<dbReference type="Gene3D" id="6.10.340.10">
    <property type="match status" value="1"/>
</dbReference>
<dbReference type="SMART" id="SM00388">
    <property type="entry name" value="HisKA"/>
    <property type="match status" value="1"/>
</dbReference>
<evidence type="ECO:0000256" key="6">
    <source>
        <dbReference type="ARBA" id="ARBA00022679"/>
    </source>
</evidence>
<dbReference type="GO" id="GO:0016301">
    <property type="term" value="F:kinase activity"/>
    <property type="evidence" value="ECO:0007669"/>
    <property type="project" value="UniProtKB-KW"/>
</dbReference>
<evidence type="ECO:0000256" key="11">
    <source>
        <dbReference type="ARBA" id="ARBA00022989"/>
    </source>
</evidence>
<organism evidence="17 18">
    <name type="scientific">Paenibacillus macquariensis</name>
    <dbReference type="NCBI Taxonomy" id="948756"/>
    <lineage>
        <taxon>Bacteria</taxon>
        <taxon>Bacillati</taxon>
        <taxon>Bacillota</taxon>
        <taxon>Bacilli</taxon>
        <taxon>Bacillales</taxon>
        <taxon>Paenibacillaceae</taxon>
        <taxon>Paenibacillus</taxon>
    </lineage>
</organism>
<dbReference type="InterPro" id="IPR003661">
    <property type="entry name" value="HisK_dim/P_dom"/>
</dbReference>
<keyword evidence="9 17" id="KW-0418">Kinase</keyword>
<dbReference type="Gene3D" id="1.10.287.130">
    <property type="match status" value="1"/>
</dbReference>
<dbReference type="InterPro" id="IPR005467">
    <property type="entry name" value="His_kinase_dom"/>
</dbReference>
<evidence type="ECO:0000256" key="8">
    <source>
        <dbReference type="ARBA" id="ARBA00022741"/>
    </source>
</evidence>
<evidence type="ECO:0000256" key="5">
    <source>
        <dbReference type="ARBA" id="ARBA00022553"/>
    </source>
</evidence>
<dbReference type="PANTHER" id="PTHR45528">
    <property type="entry name" value="SENSOR HISTIDINE KINASE CPXA"/>
    <property type="match status" value="1"/>
</dbReference>
<dbReference type="InterPro" id="IPR036097">
    <property type="entry name" value="HisK_dim/P_sf"/>
</dbReference>
<keyword evidence="8" id="KW-0547">Nucleotide-binding</keyword>
<evidence type="ECO:0000256" key="1">
    <source>
        <dbReference type="ARBA" id="ARBA00000085"/>
    </source>
</evidence>
<dbReference type="PROSITE" id="PS50109">
    <property type="entry name" value="HIS_KIN"/>
    <property type="match status" value="1"/>
</dbReference>
<keyword evidence="18" id="KW-1185">Reference proteome</keyword>
<sequence length="488" mass="54774">MSIRLRLTAWYSAILAVTLIIFGSIVYGVIYYNTYDEVEKRIYQQIKRINPLITIDRFTGTVGFTFTKTLNNFEETQIIAQIHDYTTGVNIPDQNLKRLSLIEIPIPSTAPEKVVASLSRIQIDGSPFLLYQAPLTAYDGGPVIGLLQIAAYTKSEQNLLDGLQNILVLGSAIMIIIASSLGLFLAHKSIRPIGKVIEAANQIQKGADLSVRIEYNGPQDEIGQLIGTVNNMLSRMNGFYKELEDAYAAQRRFVSDASHELRTPLTTIRGNVDLLQKMWDKESGDRPNMDEETLQIVSREALGDISDEAKRMSQLVSDMLSLARADTGQTFMKSPVPLEPLVEEVVRRAQFLPHQAEWIIGNLSTLNGVYVFGNKDYLQQMLFIFIENAFKYTPEGQVSLDAFRYQDQIGIRIADTGIGMEKEDVPLIFERFYRADQSRGVTEGIGLGLSIAKWIIEEMDGSIEVVTRVDEGTTFIIWLPMIFPVPLE</sequence>
<evidence type="ECO:0000256" key="12">
    <source>
        <dbReference type="ARBA" id="ARBA00023012"/>
    </source>
</evidence>
<dbReference type="SUPFAM" id="SSF55874">
    <property type="entry name" value="ATPase domain of HSP90 chaperone/DNA topoisomerase II/histidine kinase"/>
    <property type="match status" value="1"/>
</dbReference>
<feature type="domain" description="HAMP" evidence="16">
    <location>
        <begin position="187"/>
        <end position="241"/>
    </location>
</feature>
<feature type="transmembrane region" description="Helical" evidence="14">
    <location>
        <begin position="166"/>
        <end position="186"/>
    </location>
</feature>
<dbReference type="PRINTS" id="PR00344">
    <property type="entry name" value="BCTRLSENSOR"/>
</dbReference>
<keyword evidence="12" id="KW-0902">Two-component regulatory system</keyword>
<evidence type="ECO:0000256" key="2">
    <source>
        <dbReference type="ARBA" id="ARBA00004651"/>
    </source>
</evidence>
<evidence type="ECO:0000256" key="13">
    <source>
        <dbReference type="ARBA" id="ARBA00023136"/>
    </source>
</evidence>
<dbReference type="InterPro" id="IPR003660">
    <property type="entry name" value="HAMP_dom"/>
</dbReference>
<protein>
    <recommendedName>
        <fullName evidence="3">histidine kinase</fullName>
        <ecNumber evidence="3">2.7.13.3</ecNumber>
    </recommendedName>
</protein>
<dbReference type="InterPro" id="IPR004358">
    <property type="entry name" value="Sig_transdc_His_kin-like_C"/>
</dbReference>
<evidence type="ECO:0000313" key="17">
    <source>
        <dbReference type="EMBL" id="SIQ69674.1"/>
    </source>
</evidence>
<dbReference type="SUPFAM" id="SSF47384">
    <property type="entry name" value="Homodimeric domain of signal transducing histidine kinase"/>
    <property type="match status" value="1"/>
</dbReference>
<keyword evidence="5" id="KW-0597">Phosphoprotein</keyword>
<feature type="transmembrane region" description="Helical" evidence="14">
    <location>
        <begin position="7"/>
        <end position="30"/>
    </location>
</feature>
<evidence type="ECO:0000313" key="18">
    <source>
        <dbReference type="Proteomes" id="UP000186666"/>
    </source>
</evidence>
<dbReference type="CDD" id="cd00082">
    <property type="entry name" value="HisKA"/>
    <property type="match status" value="1"/>
</dbReference>
<dbReference type="SMART" id="SM00387">
    <property type="entry name" value="HATPase_c"/>
    <property type="match status" value="1"/>
</dbReference>
<name>A0ABY1JSQ6_9BACL</name>
<dbReference type="EC" id="2.7.13.3" evidence="3"/>
<dbReference type="SMART" id="SM00304">
    <property type="entry name" value="HAMP"/>
    <property type="match status" value="1"/>
</dbReference>
<evidence type="ECO:0000256" key="4">
    <source>
        <dbReference type="ARBA" id="ARBA00022475"/>
    </source>
</evidence>
<dbReference type="SUPFAM" id="SSF158472">
    <property type="entry name" value="HAMP domain-like"/>
    <property type="match status" value="1"/>
</dbReference>
<dbReference type="Pfam" id="PF00672">
    <property type="entry name" value="HAMP"/>
    <property type="match status" value="1"/>
</dbReference>
<keyword evidence="7 14" id="KW-0812">Transmembrane</keyword>
<comment type="catalytic activity">
    <reaction evidence="1">
        <text>ATP + protein L-histidine = ADP + protein N-phospho-L-histidine.</text>
        <dbReference type="EC" id="2.7.13.3"/>
    </reaction>
</comment>
<dbReference type="PANTHER" id="PTHR45528:SF1">
    <property type="entry name" value="SENSOR HISTIDINE KINASE CPXA"/>
    <property type="match status" value="1"/>
</dbReference>
<dbReference type="CDD" id="cd06225">
    <property type="entry name" value="HAMP"/>
    <property type="match status" value="1"/>
</dbReference>
<evidence type="ECO:0000259" key="16">
    <source>
        <dbReference type="PROSITE" id="PS50885"/>
    </source>
</evidence>
<comment type="caution">
    <text evidence="17">The sequence shown here is derived from an EMBL/GenBank/DDBJ whole genome shotgun (WGS) entry which is preliminary data.</text>
</comment>
<dbReference type="InterPro" id="IPR036890">
    <property type="entry name" value="HATPase_C_sf"/>
</dbReference>
<keyword evidence="11 14" id="KW-1133">Transmembrane helix</keyword>
<gene>
    <name evidence="17" type="ORF">SAMN05421578_103423</name>
</gene>
<dbReference type="InterPro" id="IPR050398">
    <property type="entry name" value="HssS/ArlS-like"/>
</dbReference>
<evidence type="ECO:0000259" key="15">
    <source>
        <dbReference type="PROSITE" id="PS50109"/>
    </source>
</evidence>
<dbReference type="RefSeq" id="WP_068582993.1">
    <property type="nucleotide sequence ID" value="NZ_FTNK01000003.1"/>
</dbReference>
<proteinExistence type="predicted"/>
<dbReference type="InterPro" id="IPR003594">
    <property type="entry name" value="HATPase_dom"/>
</dbReference>
<evidence type="ECO:0000256" key="9">
    <source>
        <dbReference type="ARBA" id="ARBA00022777"/>
    </source>
</evidence>
<keyword evidence="4" id="KW-1003">Cell membrane</keyword>
<evidence type="ECO:0000256" key="10">
    <source>
        <dbReference type="ARBA" id="ARBA00022840"/>
    </source>
</evidence>
<reference evidence="17 18" key="1">
    <citation type="submission" date="2017-01" db="EMBL/GenBank/DDBJ databases">
        <authorList>
            <person name="Varghese N."/>
            <person name="Submissions S."/>
        </authorList>
    </citation>
    <scope>NUCLEOTIDE SEQUENCE [LARGE SCALE GENOMIC DNA]</scope>
    <source>
        <strain evidence="17 18">ATCC 23464</strain>
    </source>
</reference>
<accession>A0ABY1JSQ6</accession>
<keyword evidence="13 14" id="KW-0472">Membrane</keyword>
<feature type="domain" description="Histidine kinase" evidence="15">
    <location>
        <begin position="256"/>
        <end position="483"/>
    </location>
</feature>